<evidence type="ECO:0000256" key="3">
    <source>
        <dbReference type="PROSITE-ProRule" id="PRU00317"/>
    </source>
</evidence>
<keyword evidence="1" id="KW-0677">Repeat</keyword>
<feature type="repeat" description="Pumilio" evidence="3">
    <location>
        <begin position="351"/>
        <end position="386"/>
    </location>
</feature>
<proteinExistence type="predicted"/>
<reference evidence="5" key="2">
    <citation type="submission" date="2025-09" db="UniProtKB">
        <authorList>
            <consortium name="Ensembl"/>
        </authorList>
    </citation>
    <scope>IDENTIFICATION</scope>
</reference>
<dbReference type="SMART" id="SM00025">
    <property type="entry name" value="Pumilio"/>
    <property type="match status" value="3"/>
</dbReference>
<dbReference type="InterPro" id="IPR016024">
    <property type="entry name" value="ARM-type_fold"/>
</dbReference>
<dbReference type="GO" id="GO:0030688">
    <property type="term" value="C:preribosome, small subunit precursor"/>
    <property type="evidence" value="ECO:0007669"/>
    <property type="project" value="TreeGrafter"/>
</dbReference>
<dbReference type="AlphaFoldDB" id="S4R7L2"/>
<dbReference type="OMA" id="NIWRQSS"/>
<protein>
    <submittedName>
        <fullName evidence="5">NOP9 nucleolar protein</fullName>
    </submittedName>
</protein>
<dbReference type="GO" id="GO:0005730">
    <property type="term" value="C:nucleolus"/>
    <property type="evidence" value="ECO:0007669"/>
    <property type="project" value="TreeGrafter"/>
</dbReference>
<dbReference type="GO" id="GO:0030686">
    <property type="term" value="C:90S preribosome"/>
    <property type="evidence" value="ECO:0007669"/>
    <property type="project" value="TreeGrafter"/>
</dbReference>
<keyword evidence="2" id="KW-0539">Nucleus</keyword>
<name>S4R7L2_PETMA</name>
<evidence type="ECO:0000313" key="5">
    <source>
        <dbReference type="Ensembl" id="ENSPMAP00000001192.1"/>
    </source>
</evidence>
<feature type="repeat" description="Pumilio" evidence="3">
    <location>
        <begin position="118"/>
        <end position="154"/>
    </location>
</feature>
<organism evidence="5">
    <name type="scientific">Petromyzon marinus</name>
    <name type="common">Sea lamprey</name>
    <dbReference type="NCBI Taxonomy" id="7757"/>
    <lineage>
        <taxon>Eukaryota</taxon>
        <taxon>Metazoa</taxon>
        <taxon>Chordata</taxon>
        <taxon>Craniata</taxon>
        <taxon>Vertebrata</taxon>
        <taxon>Cyclostomata</taxon>
        <taxon>Hyperoartia</taxon>
        <taxon>Petromyzontiformes</taxon>
        <taxon>Petromyzontidae</taxon>
        <taxon>Petromyzon</taxon>
    </lineage>
</organism>
<dbReference type="Ensembl" id="ENSPMAT00000001197.1">
    <property type="protein sequence ID" value="ENSPMAP00000001192.1"/>
    <property type="gene ID" value="ENSPMAG00000001069.1"/>
</dbReference>
<sequence length="439" mass="47933">DVRGSHVLRSLLQVLGGVALRSAAAGVKHTAASGVTTLRVSARRCAHSSPRASSPTSLINKRLPCLCMCGVPTLACIHEEAPALVLQTALLVLHASDPKLGRRLCTSLLDGLTPRKSSLVSYSVLTLMKDRVGSRVLERIVEVGNPKLLRRLHKETLQGNLLPLALHPLGNFVVQRLLQCCSEKLFPRLCSELVPAVKEIMAEGHMGVVTRLAQAAGRLGVLQKECLQQLLVAFHCAEKSRRKSCALPFACLLTWDMLYGESGTEQPESFESCTSPPPPIVCGAQVNYHGSVLLQVLLGFSEPALVSSSLLSLPSAQLSALCCCAAGSHVIDAFMGSGTVSRKHKGKLLQQLKDQLRTLATNKHGSRVLDRLWAKSGVKQREEVAQELAACWTDLRRDPIGRFVVRNLCLENFVRRPEEWKQHQASQEKKRKALSEILE</sequence>
<feature type="repeat" description="Pumilio" evidence="3">
    <location>
        <begin position="156"/>
        <end position="191"/>
    </location>
</feature>
<dbReference type="GO" id="GO:0000480">
    <property type="term" value="P:endonucleolytic cleavage in 5'-ETS of tricistronic rRNA transcript (SSU-rRNA, 5.8S rRNA, LSU-rRNA)"/>
    <property type="evidence" value="ECO:0007669"/>
    <property type="project" value="TreeGrafter"/>
</dbReference>
<evidence type="ECO:0000256" key="1">
    <source>
        <dbReference type="ARBA" id="ARBA00022737"/>
    </source>
</evidence>
<dbReference type="GeneTree" id="ENSGT00390000004964"/>
<evidence type="ECO:0000259" key="4">
    <source>
        <dbReference type="PROSITE" id="PS50303"/>
    </source>
</evidence>
<dbReference type="GO" id="GO:0000472">
    <property type="term" value="P:endonucleolytic cleavage to generate mature 5'-end of SSU-rRNA from (SSU-rRNA, 5.8S rRNA, LSU-rRNA)"/>
    <property type="evidence" value="ECO:0007669"/>
    <property type="project" value="TreeGrafter"/>
</dbReference>
<dbReference type="InterPro" id="IPR040000">
    <property type="entry name" value="NOP9"/>
</dbReference>
<dbReference type="PROSITE" id="PS50302">
    <property type="entry name" value="PUM"/>
    <property type="match status" value="3"/>
</dbReference>
<evidence type="ECO:0000256" key="2">
    <source>
        <dbReference type="ARBA" id="ARBA00023242"/>
    </source>
</evidence>
<feature type="domain" description="PUM-HD" evidence="4">
    <location>
        <begin position="326"/>
        <end position="439"/>
    </location>
</feature>
<dbReference type="GO" id="GO:0000056">
    <property type="term" value="P:ribosomal small subunit export from nucleus"/>
    <property type="evidence" value="ECO:0007669"/>
    <property type="project" value="TreeGrafter"/>
</dbReference>
<dbReference type="SUPFAM" id="SSF48371">
    <property type="entry name" value="ARM repeat"/>
    <property type="match status" value="1"/>
</dbReference>
<dbReference type="PROSITE" id="PS50303">
    <property type="entry name" value="PUM_HD"/>
    <property type="match status" value="1"/>
</dbReference>
<dbReference type="Pfam" id="PF22493">
    <property type="entry name" value="PUF_NOP9"/>
    <property type="match status" value="1"/>
</dbReference>
<dbReference type="GO" id="GO:0000447">
    <property type="term" value="P:endonucleolytic cleavage in ITS1 to separate SSU-rRNA from 5.8S rRNA and LSU-rRNA from tricistronic rRNA transcript (SSU-rRNA, 5.8S rRNA, LSU-rRNA)"/>
    <property type="evidence" value="ECO:0007669"/>
    <property type="project" value="TreeGrafter"/>
</dbReference>
<dbReference type="InterPro" id="IPR011989">
    <property type="entry name" value="ARM-like"/>
</dbReference>
<dbReference type="GO" id="GO:0003723">
    <property type="term" value="F:RNA binding"/>
    <property type="evidence" value="ECO:0007669"/>
    <property type="project" value="InterPro"/>
</dbReference>
<dbReference type="InterPro" id="IPR033133">
    <property type="entry name" value="PUM-HD"/>
</dbReference>
<accession>S4R7L2</accession>
<dbReference type="STRING" id="7757.ENSPMAP00000001192"/>
<dbReference type="InterPro" id="IPR001313">
    <property type="entry name" value="Pumilio_RNA-bd_rpt"/>
</dbReference>
<dbReference type="PANTHER" id="PTHR13102">
    <property type="entry name" value="NUCLEOLAR PROTEIN 9"/>
    <property type="match status" value="1"/>
</dbReference>
<dbReference type="HOGENOM" id="CLU_029199_1_0_1"/>
<reference evidence="5" key="1">
    <citation type="submission" date="2025-08" db="UniProtKB">
        <authorList>
            <consortium name="Ensembl"/>
        </authorList>
    </citation>
    <scope>IDENTIFICATION</scope>
</reference>
<dbReference type="PANTHER" id="PTHR13102:SF0">
    <property type="entry name" value="NUCLEOLAR PROTEIN 9"/>
    <property type="match status" value="1"/>
</dbReference>
<dbReference type="Gene3D" id="1.25.10.10">
    <property type="entry name" value="Leucine-rich Repeat Variant"/>
    <property type="match status" value="2"/>
</dbReference>